<dbReference type="InterPro" id="IPR011990">
    <property type="entry name" value="TPR-like_helical_dom_sf"/>
</dbReference>
<dbReference type="InterPro" id="IPR001173">
    <property type="entry name" value="Glyco_trans_2-like"/>
</dbReference>
<dbReference type="PANTHER" id="PTHR43630">
    <property type="entry name" value="POLY-BETA-1,6-N-ACETYL-D-GLUCOSAMINE SYNTHASE"/>
    <property type="match status" value="1"/>
</dbReference>
<dbReference type="KEGG" id="plyc:GXP70_28845"/>
<feature type="region of interest" description="Disordered" evidence="1">
    <location>
        <begin position="503"/>
        <end position="525"/>
    </location>
</feature>
<sequence>MLLGIHILACNEEDVLGRCLGSVQGLADEIVVIDTGSADGTIGIAQAFGARVVRAAWVDDFAAARNAGLDAARTIWVLVLDADEWLDAGESRSGLRRLLREAEEDGLSVVIENRYGRQEHEALSHEALRLFRADCGLRYTGVIHEQLVRPGARPGSVEGPPSGLRFRHDGYLPETMARKAKAVRNLRLIGKALGQEPDNPFQLYNKGVALCQLNKPKDAEAAFALACLFAPADAPYRASLVRDRAKALLALGEADGAAALLHREADRYADYPDVQLAYGDSLMAQRRALDARAAYEAALRAGAAPRGAVREAGAGSFRARCGLAAAEAALGRGEQALRLYAAAAAEAPRYGPALAGWAEQLQAAGMGDEAIRDALASALGFAAPGDAVSAKAGLAAPADAALLARVLGGIGAHAAALGLWREAGPLAPDDARACAASLAAAQGADAARALLLEALGRGGAAGAGAIEGAASDRAYVAGTAEGPSSGAAPEGSAIENASPCRAYGAGTAEGPDSGAAPENIVPASAAPSASPVNSAAIQVPALDPAHAARLGLDAALYGWEAGLPPGGELLEALSGASGELAELLAAVERCAAPSLPARSPRVAGVDAALPGWTSFVGLLLARALELGLLSLARRLSQAAPPFEAAYAMELYRHGYAQAAAGRLLQAMEERPLLAEENFAFGELLLLKGLYSEALAMFEAAIGDEALQERARLGAAFCALALAKEALQPWVEHASAAYSGGWPLADVEQLQLAMQQLEAMGWRTSWTAAQRRRMNIGETADLDYALHDRQE</sequence>
<evidence type="ECO:0000256" key="1">
    <source>
        <dbReference type="SAM" id="MobiDB-lite"/>
    </source>
</evidence>
<proteinExistence type="predicted"/>
<dbReference type="InterPro" id="IPR029044">
    <property type="entry name" value="Nucleotide-diphossugar_trans"/>
</dbReference>
<dbReference type="CDD" id="cd02511">
    <property type="entry name" value="Beta4Glucosyltransferase"/>
    <property type="match status" value="1"/>
</dbReference>
<organism evidence="3 4">
    <name type="scientific">Paenibacillus lycopersici</name>
    <dbReference type="NCBI Taxonomy" id="2704462"/>
    <lineage>
        <taxon>Bacteria</taxon>
        <taxon>Bacillati</taxon>
        <taxon>Bacillota</taxon>
        <taxon>Bacilli</taxon>
        <taxon>Bacillales</taxon>
        <taxon>Paenibacillaceae</taxon>
        <taxon>Paenibacillus</taxon>
    </lineage>
</organism>
<keyword evidence="4" id="KW-1185">Reference proteome</keyword>
<dbReference type="Proteomes" id="UP000476064">
    <property type="component" value="Chromosome"/>
</dbReference>
<dbReference type="Gene3D" id="3.90.550.10">
    <property type="entry name" value="Spore Coat Polysaccharide Biosynthesis Protein SpsA, Chain A"/>
    <property type="match status" value="1"/>
</dbReference>
<protein>
    <submittedName>
        <fullName evidence="3">Glycosyltransferase family 2 protein</fullName>
    </submittedName>
</protein>
<dbReference type="EMBL" id="CP048209">
    <property type="protein sequence ID" value="QHT63569.1"/>
    <property type="molecule type" value="Genomic_DNA"/>
</dbReference>
<dbReference type="Gene3D" id="1.25.40.10">
    <property type="entry name" value="Tetratricopeptide repeat domain"/>
    <property type="match status" value="1"/>
</dbReference>
<reference evidence="3 4" key="1">
    <citation type="submission" date="2020-01" db="EMBL/GenBank/DDBJ databases">
        <title>Paenibacillus sp. nov., isolated from tomato rhizosphere.</title>
        <authorList>
            <person name="Weon H.-Y."/>
            <person name="Lee S.A."/>
        </authorList>
    </citation>
    <scope>NUCLEOTIDE SEQUENCE [LARGE SCALE GENOMIC DNA]</scope>
    <source>
        <strain evidence="3 4">12200R-189</strain>
    </source>
</reference>
<dbReference type="GO" id="GO:0016740">
    <property type="term" value="F:transferase activity"/>
    <property type="evidence" value="ECO:0007669"/>
    <property type="project" value="UniProtKB-KW"/>
</dbReference>
<dbReference type="SUPFAM" id="SSF48452">
    <property type="entry name" value="TPR-like"/>
    <property type="match status" value="1"/>
</dbReference>
<dbReference type="SUPFAM" id="SSF53448">
    <property type="entry name" value="Nucleotide-diphospho-sugar transferases"/>
    <property type="match status" value="1"/>
</dbReference>
<dbReference type="AlphaFoldDB" id="A0A6C0G6C4"/>
<feature type="domain" description="Glycosyltransferase 2-like" evidence="2">
    <location>
        <begin position="5"/>
        <end position="129"/>
    </location>
</feature>
<evidence type="ECO:0000313" key="4">
    <source>
        <dbReference type="Proteomes" id="UP000476064"/>
    </source>
</evidence>
<accession>A0A6C0G6C4</accession>
<dbReference type="RefSeq" id="WP_162360129.1">
    <property type="nucleotide sequence ID" value="NZ_CP048209.1"/>
</dbReference>
<dbReference type="PANTHER" id="PTHR43630:SF2">
    <property type="entry name" value="GLYCOSYLTRANSFERASE"/>
    <property type="match status" value="1"/>
</dbReference>
<evidence type="ECO:0000259" key="2">
    <source>
        <dbReference type="Pfam" id="PF00535"/>
    </source>
</evidence>
<dbReference type="SMART" id="SM00028">
    <property type="entry name" value="TPR"/>
    <property type="match status" value="2"/>
</dbReference>
<dbReference type="InterPro" id="IPR019734">
    <property type="entry name" value="TPR_rpt"/>
</dbReference>
<evidence type="ECO:0000313" key="3">
    <source>
        <dbReference type="EMBL" id="QHT63569.1"/>
    </source>
</evidence>
<dbReference type="Pfam" id="PF00535">
    <property type="entry name" value="Glycos_transf_2"/>
    <property type="match status" value="1"/>
</dbReference>
<keyword evidence="3" id="KW-0808">Transferase</keyword>
<name>A0A6C0G6C4_9BACL</name>
<gene>
    <name evidence="3" type="ORF">GXP70_28845</name>
</gene>